<evidence type="ECO:0000256" key="2">
    <source>
        <dbReference type="ARBA" id="ARBA00022692"/>
    </source>
</evidence>
<dbReference type="GO" id="GO:0006465">
    <property type="term" value="P:signal peptide processing"/>
    <property type="evidence" value="ECO:0007669"/>
    <property type="project" value="UniProtKB-UniRule"/>
</dbReference>
<dbReference type="InterPro" id="IPR001733">
    <property type="entry name" value="Peptidase_S26B"/>
</dbReference>
<dbReference type="PRINTS" id="PR00728">
    <property type="entry name" value="SIGNALPTASE"/>
</dbReference>
<protein>
    <recommendedName>
        <fullName evidence="5">Signal peptidase I</fullName>
        <ecNumber evidence="5">3.4.21.89</ecNumber>
    </recommendedName>
</protein>
<dbReference type="NCBIfam" id="TIGR02228">
    <property type="entry name" value="sigpep_I_arch"/>
    <property type="match status" value="1"/>
</dbReference>
<evidence type="ECO:0000256" key="1">
    <source>
        <dbReference type="ARBA" id="ARBA00004370"/>
    </source>
</evidence>
<accession>A0A267MK49</accession>
<dbReference type="CDD" id="cd06530">
    <property type="entry name" value="S26_SPase_I"/>
    <property type="match status" value="1"/>
</dbReference>
<dbReference type="GO" id="GO:0004252">
    <property type="term" value="F:serine-type endopeptidase activity"/>
    <property type="evidence" value="ECO:0007669"/>
    <property type="project" value="UniProtKB-UniRule"/>
</dbReference>
<dbReference type="PANTHER" id="PTHR10806:SF6">
    <property type="entry name" value="SIGNAL PEPTIDASE COMPLEX CATALYTIC SUBUNIT SEC11"/>
    <property type="match status" value="1"/>
</dbReference>
<dbReference type="AlphaFoldDB" id="A0A267MK49"/>
<gene>
    <name evidence="7" type="ORF">CCE28_08440</name>
</gene>
<evidence type="ECO:0000313" key="7">
    <source>
        <dbReference type="EMBL" id="PAB59971.1"/>
    </source>
</evidence>
<evidence type="ECO:0000313" key="8">
    <source>
        <dbReference type="Proteomes" id="UP000216024"/>
    </source>
</evidence>
<dbReference type="EC" id="3.4.21.89" evidence="5"/>
<dbReference type="InterPro" id="IPR019533">
    <property type="entry name" value="Peptidase_S26"/>
</dbReference>
<dbReference type="GO" id="GO:0016020">
    <property type="term" value="C:membrane"/>
    <property type="evidence" value="ECO:0007669"/>
    <property type="project" value="UniProtKB-SubCell"/>
</dbReference>
<feature type="transmembrane region" description="Helical" evidence="6">
    <location>
        <begin position="149"/>
        <end position="166"/>
    </location>
</feature>
<dbReference type="GO" id="GO:0009003">
    <property type="term" value="F:signal peptidase activity"/>
    <property type="evidence" value="ECO:0007669"/>
    <property type="project" value="UniProtKB-EC"/>
</dbReference>
<keyword evidence="8" id="KW-1185">Reference proteome</keyword>
<comment type="subcellular location">
    <subcellularLocation>
        <location evidence="1">Membrane</location>
    </subcellularLocation>
</comment>
<sequence>MTRTILKWIGNIMTGFLVLLIFLALFTMIQGKRNPTYIPSIVGYKLLSVLTGSMRPVLEPGDMIVIKEINPEDIKEKDVITYRMNKDTLVTHRVVEIINEDGNLLFRTKGDANNTEDFELIKSEQIIGTLSFNIPKGGYISNFAKSPKGFVLFILVPIILLIAYELKSILLELGKDEKDNKDNPNPKDNMGV</sequence>
<dbReference type="OrthoDB" id="1648066at2"/>
<organism evidence="7 8">
    <name type="scientific">Anaeromicrobium sediminis</name>
    <dbReference type="NCBI Taxonomy" id="1478221"/>
    <lineage>
        <taxon>Bacteria</taxon>
        <taxon>Bacillati</taxon>
        <taxon>Bacillota</taxon>
        <taxon>Clostridia</taxon>
        <taxon>Peptostreptococcales</taxon>
        <taxon>Thermotaleaceae</taxon>
        <taxon>Anaeromicrobium</taxon>
    </lineage>
</organism>
<proteinExistence type="predicted"/>
<dbReference type="EMBL" id="NIBG01000005">
    <property type="protein sequence ID" value="PAB59971.1"/>
    <property type="molecule type" value="Genomic_DNA"/>
</dbReference>
<keyword evidence="4 6" id="KW-0472">Membrane</keyword>
<evidence type="ECO:0000256" key="3">
    <source>
        <dbReference type="ARBA" id="ARBA00022989"/>
    </source>
</evidence>
<keyword evidence="2 6" id="KW-0812">Transmembrane</keyword>
<reference evidence="7 8" key="1">
    <citation type="submission" date="2017-06" db="EMBL/GenBank/DDBJ databases">
        <title>Draft genome sequence of anaerobic fermentative bacterium Anaeromicrobium sediminis DY2726D isolated from West Pacific Ocean sediments.</title>
        <authorList>
            <person name="Zeng X."/>
        </authorList>
    </citation>
    <scope>NUCLEOTIDE SEQUENCE [LARGE SCALE GENOMIC DNA]</scope>
    <source>
        <strain evidence="7 8">DY2726D</strain>
    </source>
</reference>
<dbReference type="Proteomes" id="UP000216024">
    <property type="component" value="Unassembled WGS sequence"/>
</dbReference>
<evidence type="ECO:0000256" key="5">
    <source>
        <dbReference type="NCBIfam" id="TIGR02228"/>
    </source>
</evidence>
<dbReference type="RefSeq" id="WP_095132920.1">
    <property type="nucleotide sequence ID" value="NZ_NIBG01000005.1"/>
</dbReference>
<dbReference type="SUPFAM" id="SSF51306">
    <property type="entry name" value="LexA/Signal peptidase"/>
    <property type="match status" value="1"/>
</dbReference>
<name>A0A267MK49_9FIRM</name>
<comment type="caution">
    <text evidence="7">The sequence shown here is derived from an EMBL/GenBank/DDBJ whole genome shotgun (WGS) entry which is preliminary data.</text>
</comment>
<dbReference type="InterPro" id="IPR036286">
    <property type="entry name" value="LexA/Signal_pep-like_sf"/>
</dbReference>
<dbReference type="PANTHER" id="PTHR10806">
    <property type="entry name" value="SIGNAL PEPTIDASE COMPLEX CATALYTIC SUBUNIT SEC11"/>
    <property type="match status" value="1"/>
</dbReference>
<evidence type="ECO:0000256" key="6">
    <source>
        <dbReference type="SAM" id="Phobius"/>
    </source>
</evidence>
<evidence type="ECO:0000256" key="4">
    <source>
        <dbReference type="ARBA" id="ARBA00023136"/>
    </source>
</evidence>
<keyword evidence="3 6" id="KW-1133">Transmembrane helix</keyword>